<accession>A0ABY4UQD5</accession>
<feature type="chain" id="PRO_5046958143" description="Peptidase inhibitor family I36" evidence="1">
    <location>
        <begin position="32"/>
        <end position="121"/>
    </location>
</feature>
<proteinExistence type="predicted"/>
<evidence type="ECO:0000256" key="1">
    <source>
        <dbReference type="SAM" id="SignalP"/>
    </source>
</evidence>
<gene>
    <name evidence="2" type="ORF">K7395_01955</name>
</gene>
<dbReference type="Proteomes" id="UP001056079">
    <property type="component" value="Chromosome"/>
</dbReference>
<protein>
    <recommendedName>
        <fullName evidence="4">Peptidase inhibitor family I36</fullName>
    </recommendedName>
</protein>
<keyword evidence="3" id="KW-1185">Reference proteome</keyword>
<dbReference type="EMBL" id="CP098609">
    <property type="protein sequence ID" value="USC45575.1"/>
    <property type="molecule type" value="Genomic_DNA"/>
</dbReference>
<keyword evidence="1" id="KW-0732">Signal</keyword>
<sequence>MKSWVRKCVGASGALAAAVALSVVYAPSAQADSAYGCNYPEVCVYSDTSVNSTIVGRFKVVTSYWQYLDNPNTEYSIVNTRNDDVAHVKNSNGTVSCIKPNGSMSSGQRIVAIRIDSSPTC</sequence>
<feature type="signal peptide" evidence="1">
    <location>
        <begin position="1"/>
        <end position="31"/>
    </location>
</feature>
<name>A0ABY4UQD5_STRFL</name>
<organism evidence="2 3">
    <name type="scientific">Streptomyces filamentosus</name>
    <name type="common">Streptomyces roseosporus</name>
    <dbReference type="NCBI Taxonomy" id="67294"/>
    <lineage>
        <taxon>Bacteria</taxon>
        <taxon>Bacillati</taxon>
        <taxon>Actinomycetota</taxon>
        <taxon>Actinomycetes</taxon>
        <taxon>Kitasatosporales</taxon>
        <taxon>Streptomycetaceae</taxon>
        <taxon>Streptomyces</taxon>
    </lineage>
</organism>
<evidence type="ECO:0000313" key="2">
    <source>
        <dbReference type="EMBL" id="USC45575.1"/>
    </source>
</evidence>
<evidence type="ECO:0000313" key="3">
    <source>
        <dbReference type="Proteomes" id="UP001056079"/>
    </source>
</evidence>
<evidence type="ECO:0008006" key="4">
    <source>
        <dbReference type="Google" id="ProtNLM"/>
    </source>
</evidence>
<dbReference type="RefSeq" id="WP_006129156.1">
    <property type="nucleotide sequence ID" value="NZ_CP098609.1"/>
</dbReference>
<reference evidence="2" key="1">
    <citation type="submission" date="2021-08" db="EMBL/GenBank/DDBJ databases">
        <title>DNA methylation of m4C regulates biosynthesis of daptomycin in Streptomyces roseosporus L30.</title>
        <authorList>
            <person name="Fang J.-L."/>
        </authorList>
    </citation>
    <scope>NUCLEOTIDE SEQUENCE</scope>
    <source>
        <strain evidence="2">L30</strain>
    </source>
</reference>